<organism evidence="1 2">
    <name type="scientific">Saprospira grandis (strain Lewin)</name>
    <dbReference type="NCBI Taxonomy" id="984262"/>
    <lineage>
        <taxon>Bacteria</taxon>
        <taxon>Pseudomonadati</taxon>
        <taxon>Bacteroidota</taxon>
        <taxon>Saprospiria</taxon>
        <taxon>Saprospirales</taxon>
        <taxon>Saprospiraceae</taxon>
        <taxon>Saprospira</taxon>
    </lineage>
</organism>
<dbReference type="KEGG" id="sgn:SGRA_1616"/>
<dbReference type="HOGENOM" id="CLU_214987_0_0_10"/>
<evidence type="ECO:0000313" key="2">
    <source>
        <dbReference type="Proteomes" id="UP000007519"/>
    </source>
</evidence>
<gene>
    <name evidence="1" type="ordered locus">SGRA_1616</name>
</gene>
<accession>H6L9Y8</accession>
<evidence type="ECO:0000313" key="1">
    <source>
        <dbReference type="EMBL" id="AFC24351.1"/>
    </source>
</evidence>
<dbReference type="STRING" id="984262.SGRA_1616"/>
<name>H6L9Y8_SAPGL</name>
<proteinExistence type="predicted"/>
<protein>
    <submittedName>
        <fullName evidence="1">Uncharacterized protein</fullName>
    </submittedName>
</protein>
<dbReference type="AlphaFoldDB" id="H6L9Y8"/>
<dbReference type="Proteomes" id="UP000007519">
    <property type="component" value="Chromosome"/>
</dbReference>
<dbReference type="EMBL" id="CP002831">
    <property type="protein sequence ID" value="AFC24351.1"/>
    <property type="molecule type" value="Genomic_DNA"/>
</dbReference>
<keyword evidence="2" id="KW-1185">Reference proteome</keyword>
<sequence>MKAGLFSGDRAEGPQAIAKFNRTHFYSLQQFSASRPYFSRP</sequence>
<reference evidence="1 2" key="1">
    <citation type="journal article" date="2012" name="Stand. Genomic Sci.">
        <title>Complete genome sequencing and analysis of Saprospira grandis str. Lewin, a predatory marine bacterium.</title>
        <authorList>
            <person name="Saw J.H."/>
            <person name="Yuryev A."/>
            <person name="Kanbe M."/>
            <person name="Hou S."/>
            <person name="Young A.G."/>
            <person name="Aizawa S."/>
            <person name="Alam M."/>
        </authorList>
    </citation>
    <scope>NUCLEOTIDE SEQUENCE [LARGE SCALE GENOMIC DNA]</scope>
    <source>
        <strain evidence="1 2">Lewin</strain>
    </source>
</reference>